<evidence type="ECO:0000313" key="2">
    <source>
        <dbReference type="Proteomes" id="UP000634136"/>
    </source>
</evidence>
<comment type="caution">
    <text evidence="1">The sequence shown here is derived from an EMBL/GenBank/DDBJ whole genome shotgun (WGS) entry which is preliminary data.</text>
</comment>
<sequence length="51" mass="5360">MEGILNHESTSLFPFVRSGSRPHEALNKVLMAINVLSTAILQVVVVVGGGA</sequence>
<name>A0A834XHZ0_9FABA</name>
<evidence type="ECO:0000313" key="1">
    <source>
        <dbReference type="EMBL" id="KAF7844552.1"/>
    </source>
</evidence>
<dbReference type="Proteomes" id="UP000634136">
    <property type="component" value="Unassembled WGS sequence"/>
</dbReference>
<dbReference type="AlphaFoldDB" id="A0A834XHZ0"/>
<accession>A0A834XHZ0</accession>
<organism evidence="1 2">
    <name type="scientific">Senna tora</name>
    <dbReference type="NCBI Taxonomy" id="362788"/>
    <lineage>
        <taxon>Eukaryota</taxon>
        <taxon>Viridiplantae</taxon>
        <taxon>Streptophyta</taxon>
        <taxon>Embryophyta</taxon>
        <taxon>Tracheophyta</taxon>
        <taxon>Spermatophyta</taxon>
        <taxon>Magnoliopsida</taxon>
        <taxon>eudicotyledons</taxon>
        <taxon>Gunneridae</taxon>
        <taxon>Pentapetalae</taxon>
        <taxon>rosids</taxon>
        <taxon>fabids</taxon>
        <taxon>Fabales</taxon>
        <taxon>Fabaceae</taxon>
        <taxon>Caesalpinioideae</taxon>
        <taxon>Cassia clade</taxon>
        <taxon>Senna</taxon>
    </lineage>
</organism>
<keyword evidence="2" id="KW-1185">Reference proteome</keyword>
<gene>
    <name evidence="1" type="ORF">G2W53_001457</name>
</gene>
<proteinExistence type="predicted"/>
<dbReference type="EMBL" id="JAAIUW010000001">
    <property type="protein sequence ID" value="KAF7844552.1"/>
    <property type="molecule type" value="Genomic_DNA"/>
</dbReference>
<reference evidence="1" key="1">
    <citation type="submission" date="2020-09" db="EMBL/GenBank/DDBJ databases">
        <title>Genome-Enabled Discovery of Anthraquinone Biosynthesis in Senna tora.</title>
        <authorList>
            <person name="Kang S.-H."/>
            <person name="Pandey R.P."/>
            <person name="Lee C.-M."/>
            <person name="Sim J.-S."/>
            <person name="Jeong J.-T."/>
            <person name="Choi B.-S."/>
            <person name="Jung M."/>
            <person name="Ginzburg D."/>
            <person name="Zhao K."/>
            <person name="Won S.Y."/>
            <person name="Oh T.-J."/>
            <person name="Yu Y."/>
            <person name="Kim N.-H."/>
            <person name="Lee O.R."/>
            <person name="Lee T.-H."/>
            <person name="Bashyal P."/>
            <person name="Kim T.-S."/>
            <person name="Lee W.-H."/>
            <person name="Kawkins C."/>
            <person name="Kim C.-K."/>
            <person name="Kim J.S."/>
            <person name="Ahn B.O."/>
            <person name="Rhee S.Y."/>
            <person name="Sohng J.K."/>
        </authorList>
    </citation>
    <scope>NUCLEOTIDE SEQUENCE</scope>
    <source>
        <tissue evidence="1">Leaf</tissue>
    </source>
</reference>
<protein>
    <submittedName>
        <fullName evidence="1">Uncharacterized protein</fullName>
    </submittedName>
</protein>